<organism evidence="5 6">
    <name type="scientific">Paenibacillus lautus</name>
    <name type="common">Bacillus lautus</name>
    <dbReference type="NCBI Taxonomy" id="1401"/>
    <lineage>
        <taxon>Bacteria</taxon>
        <taxon>Bacillati</taxon>
        <taxon>Bacillota</taxon>
        <taxon>Bacilli</taxon>
        <taxon>Bacillales</taxon>
        <taxon>Paenibacillaceae</taxon>
        <taxon>Paenibacillus</taxon>
    </lineage>
</organism>
<protein>
    <submittedName>
        <fullName evidence="5">LacI family transcriptional regulator</fullName>
    </submittedName>
</protein>
<dbReference type="STRING" id="1401.BK123_13435"/>
<evidence type="ECO:0000313" key="6">
    <source>
        <dbReference type="Proteomes" id="UP000187074"/>
    </source>
</evidence>
<name>A0A1R1B249_PAELA</name>
<dbReference type="Proteomes" id="UP000187074">
    <property type="component" value="Unassembled WGS sequence"/>
</dbReference>
<evidence type="ECO:0000259" key="4">
    <source>
        <dbReference type="PROSITE" id="PS50932"/>
    </source>
</evidence>
<keyword evidence="2" id="KW-0238">DNA-binding</keyword>
<dbReference type="InterPro" id="IPR010982">
    <property type="entry name" value="Lambda_DNA-bd_dom_sf"/>
</dbReference>
<dbReference type="InterPro" id="IPR028082">
    <property type="entry name" value="Peripla_BP_I"/>
</dbReference>
<dbReference type="GO" id="GO:0003700">
    <property type="term" value="F:DNA-binding transcription factor activity"/>
    <property type="evidence" value="ECO:0007669"/>
    <property type="project" value="TreeGrafter"/>
</dbReference>
<dbReference type="PROSITE" id="PS50932">
    <property type="entry name" value="HTH_LACI_2"/>
    <property type="match status" value="1"/>
</dbReference>
<dbReference type="Pfam" id="PF00356">
    <property type="entry name" value="LacI"/>
    <property type="match status" value="1"/>
</dbReference>
<dbReference type="RefSeq" id="WP_076322902.1">
    <property type="nucleotide sequence ID" value="NZ_JBCNGP010000003.1"/>
</dbReference>
<dbReference type="SUPFAM" id="SSF47413">
    <property type="entry name" value="lambda repressor-like DNA-binding domains"/>
    <property type="match status" value="1"/>
</dbReference>
<dbReference type="CDD" id="cd01392">
    <property type="entry name" value="HTH_LacI"/>
    <property type="match status" value="1"/>
</dbReference>
<keyword evidence="1" id="KW-0805">Transcription regulation</keyword>
<dbReference type="PRINTS" id="PR00036">
    <property type="entry name" value="HTHLACI"/>
</dbReference>
<comment type="caution">
    <text evidence="5">The sequence shown here is derived from an EMBL/GenBank/DDBJ whole genome shotgun (WGS) entry which is preliminary data.</text>
</comment>
<proteinExistence type="predicted"/>
<accession>A0A1R1B249</accession>
<dbReference type="Gene3D" id="3.40.50.2300">
    <property type="match status" value="1"/>
</dbReference>
<dbReference type="PANTHER" id="PTHR30146">
    <property type="entry name" value="LACI-RELATED TRANSCRIPTIONAL REPRESSOR"/>
    <property type="match status" value="1"/>
</dbReference>
<dbReference type="InterPro" id="IPR000843">
    <property type="entry name" value="HTH_LacI"/>
</dbReference>
<dbReference type="PROSITE" id="PS00356">
    <property type="entry name" value="HTH_LACI_1"/>
    <property type="match status" value="1"/>
</dbReference>
<feature type="domain" description="HTH lacI-type" evidence="4">
    <location>
        <begin position="4"/>
        <end position="60"/>
    </location>
</feature>
<dbReference type="OrthoDB" id="9775106at2"/>
<dbReference type="EMBL" id="MRTF01000004">
    <property type="protein sequence ID" value="OME92875.1"/>
    <property type="molecule type" value="Genomic_DNA"/>
</dbReference>
<dbReference type="SUPFAM" id="SSF53822">
    <property type="entry name" value="Periplasmic binding protein-like I"/>
    <property type="match status" value="1"/>
</dbReference>
<reference evidence="5 6" key="1">
    <citation type="submission" date="2016-11" db="EMBL/GenBank/DDBJ databases">
        <title>Paenibacillus species isolates.</title>
        <authorList>
            <person name="Beno S.M."/>
        </authorList>
    </citation>
    <scope>NUCLEOTIDE SEQUENCE [LARGE SCALE GENOMIC DNA]</scope>
    <source>
        <strain evidence="5 6">FSL F4-0100</strain>
    </source>
</reference>
<evidence type="ECO:0000256" key="3">
    <source>
        <dbReference type="ARBA" id="ARBA00023163"/>
    </source>
</evidence>
<dbReference type="GO" id="GO:0000976">
    <property type="term" value="F:transcription cis-regulatory region binding"/>
    <property type="evidence" value="ECO:0007669"/>
    <property type="project" value="TreeGrafter"/>
</dbReference>
<sequence length="305" mass="35312">MKKTTIKDIAKEANVSIATVSYILNNVKTQSISDETRVKVLKIAQQLKYVTNRTAQSLKIKKTGLIGIILFKEEKQHVWSDLKYAKAIFKLEQLCSELGYHVLFMQIDSMTPSNKIIMERNLDGAFLINVDQDRFSTISNYFGFGVPVFVMDSYIDNSLFHKVLPDFEQSFHLSQRLLGESPQFLIMDSYNNVELMEFIKQKSNLDENQIYVSDNTASNMNTFLSQFPDSPGMVVNEFLANEVFKTHKKIVAICTCDCSEILRDDMYQIKFNLNDYKGVVRMMDRYIQDVDYVNKEKFFFLSPQS</sequence>
<evidence type="ECO:0000313" key="5">
    <source>
        <dbReference type="EMBL" id="OME92875.1"/>
    </source>
</evidence>
<dbReference type="PANTHER" id="PTHR30146:SF109">
    <property type="entry name" value="HTH-TYPE TRANSCRIPTIONAL REGULATOR GALS"/>
    <property type="match status" value="1"/>
</dbReference>
<evidence type="ECO:0000256" key="1">
    <source>
        <dbReference type="ARBA" id="ARBA00023015"/>
    </source>
</evidence>
<dbReference type="SMART" id="SM00354">
    <property type="entry name" value="HTH_LACI"/>
    <property type="match status" value="1"/>
</dbReference>
<dbReference type="Gene3D" id="1.10.260.40">
    <property type="entry name" value="lambda repressor-like DNA-binding domains"/>
    <property type="match status" value="1"/>
</dbReference>
<gene>
    <name evidence="5" type="ORF">BK123_13435</name>
</gene>
<evidence type="ECO:0000256" key="2">
    <source>
        <dbReference type="ARBA" id="ARBA00023125"/>
    </source>
</evidence>
<dbReference type="AlphaFoldDB" id="A0A1R1B249"/>
<keyword evidence="3" id="KW-0804">Transcription</keyword>